<dbReference type="Gene3D" id="3.90.640.80">
    <property type="match status" value="1"/>
</dbReference>
<evidence type="ECO:0000256" key="11">
    <source>
        <dbReference type="SAM" id="MobiDB-lite"/>
    </source>
</evidence>
<dbReference type="SMART" id="SM01336">
    <property type="entry name" value="zf-PARP"/>
    <property type="match status" value="2"/>
</dbReference>
<evidence type="ECO:0000313" key="16">
    <source>
        <dbReference type="EMBL" id="KAF4694908.1"/>
    </source>
</evidence>
<dbReference type="InterPro" id="IPR050800">
    <property type="entry name" value="ARTD/PARP"/>
</dbReference>
<feature type="region of interest" description="Disordered" evidence="11">
    <location>
        <begin position="787"/>
        <end position="824"/>
    </location>
</feature>
<dbReference type="Pfam" id="PF16589">
    <property type="entry name" value="BRCT_2"/>
    <property type="match status" value="1"/>
</dbReference>
<dbReference type="InterPro" id="IPR001510">
    <property type="entry name" value="Znf_PARP"/>
</dbReference>
<evidence type="ECO:0000256" key="10">
    <source>
        <dbReference type="ARBA" id="ARBA00024347"/>
    </source>
</evidence>
<dbReference type="SMART" id="SM00773">
    <property type="entry name" value="WGR"/>
    <property type="match status" value="1"/>
</dbReference>
<protein>
    <submittedName>
        <fullName evidence="16">Poly ADP-ribose polymerase</fullName>
    </submittedName>
</protein>
<evidence type="ECO:0000256" key="4">
    <source>
        <dbReference type="ARBA" id="ARBA00022723"/>
    </source>
</evidence>
<dbReference type="OrthoDB" id="2017365at2759"/>
<evidence type="ECO:0000259" key="13">
    <source>
        <dbReference type="PROSITE" id="PS50172"/>
    </source>
</evidence>
<sequence length="824" mass="90697">MPYYDQNVDFVAEYAKTGRSNCRACHTSIPEKALRLGRMVQSPYFDGKVPSWYHAKCFWRGRSLPGSVSDIYGFSSLEVHGSGGDRGSFNSRRGYQSQPVVTGARLGAPGGGRSSSSSSSSSAAGLRVEYAKSNRAECRGCYKRIDRGEVRLGIDGMKEISPGFNIEATDWHHVQCFLKRGDYSAMRLSSADHLRGISGLDAGDREALQASIDQRNGVPKTSRSAKRQGTPKARAKKKSRSSVVAVTPGRESDEFAPSGVSKASLREQSDRWFTVMSLLECLTRSDLLDELQANGYWIRKGGEDDLRQIVADCVLFGIPDRCPTCGSGRFRLHGETYECSGWISGYTKCTETSRTPGRSLWRFTDDALMLHPELSQLRPSTGDRLFATVEKSKDAKQEVASGQNEVQPTEWNHVGDKTNTPLKGMIIGAIGRLSHTRPQLKQMISEAGGKLQDKVDGRVNLVISTVAELEKQASIYAKARRSRLPVVNESFVTDCVDRKETLPLQPYLCHPEEASGFLSHSAGRKSVSSVSSRMLKSAKSSGKEKLRMKSGVVVHDDELAERAHIFVDGTVAYSETLSRTDASSGTNSFYILQLYEADDGDGYWVYRKWGRTGNDVIGGDKREKMRSKEHAISEFEKLFEEKTGNLFYEVAAGLVPFEMHPGKAFRLDTKMDSAPSDGRGGSSSPFSGQTLARRMSLTNGSTLPKAVASLVTLICDINAMEQELRDLEIDSDKMPLGRISRKGLTAAFAVLQDLQVELMRRSGPRALILADLTNRFYTMVPHSIPLGVPLPRTGQRTSDRTEGRPSSEPDGLGSLLQRRLGTEL</sequence>
<dbReference type="EMBL" id="JABANP010000026">
    <property type="protein sequence ID" value="KAF4694908.1"/>
    <property type="molecule type" value="Genomic_DNA"/>
</dbReference>
<dbReference type="GO" id="GO:1990404">
    <property type="term" value="F:NAD+-protein mono-ADP-ribosyltransferase activity"/>
    <property type="evidence" value="ECO:0007669"/>
    <property type="project" value="TreeGrafter"/>
</dbReference>
<dbReference type="InterPro" id="IPR012982">
    <property type="entry name" value="PARP1-like_PADR1_Zn_ribbon"/>
</dbReference>
<dbReference type="InterPro" id="IPR036930">
    <property type="entry name" value="WGR_dom_sf"/>
</dbReference>
<feature type="region of interest" description="Disordered" evidence="11">
    <location>
        <begin position="670"/>
        <end position="689"/>
    </location>
</feature>
<evidence type="ECO:0000259" key="14">
    <source>
        <dbReference type="PROSITE" id="PS51060"/>
    </source>
</evidence>
<dbReference type="Gene3D" id="3.40.50.10190">
    <property type="entry name" value="BRCT domain"/>
    <property type="match status" value="1"/>
</dbReference>
<dbReference type="Pfam" id="PF05406">
    <property type="entry name" value="WGR"/>
    <property type="match status" value="1"/>
</dbReference>
<keyword evidence="9" id="KW-0539">Nucleus</keyword>
<comment type="similarity">
    <text evidence="10">Belongs to the ARTD/PARP family.</text>
</comment>
<feature type="domain" description="PARP-type" evidence="12">
    <location>
        <begin position="126"/>
        <end position="216"/>
    </location>
</feature>
<dbReference type="InterPro" id="IPR001357">
    <property type="entry name" value="BRCT_dom"/>
</dbReference>
<keyword evidence="5" id="KW-0013">ADP-ribosylation</keyword>
<comment type="subcellular location">
    <subcellularLocation>
        <location evidence="1">Nucleus</location>
    </subcellularLocation>
</comment>
<dbReference type="GO" id="GO:0070212">
    <property type="term" value="P:protein poly-ADP-ribosylation"/>
    <property type="evidence" value="ECO:0007669"/>
    <property type="project" value="TreeGrafter"/>
</dbReference>
<feature type="domain" description="PARP-type" evidence="12">
    <location>
        <begin position="10"/>
        <end position="78"/>
    </location>
</feature>
<name>A0A7J6PFE9_PEROL</name>
<dbReference type="InterPro" id="IPR036616">
    <property type="entry name" value="Poly(ADP-ribose)pol_reg_dom_sf"/>
</dbReference>
<dbReference type="Pfam" id="PF00645">
    <property type="entry name" value="zf-PARP"/>
    <property type="match status" value="2"/>
</dbReference>
<evidence type="ECO:0000256" key="2">
    <source>
        <dbReference type="ARBA" id="ARBA00022676"/>
    </source>
</evidence>
<dbReference type="Proteomes" id="UP000541610">
    <property type="component" value="Unassembled WGS sequence"/>
</dbReference>
<evidence type="ECO:0000256" key="5">
    <source>
        <dbReference type="ARBA" id="ARBA00022765"/>
    </source>
</evidence>
<dbReference type="Gene3D" id="1.20.142.10">
    <property type="entry name" value="Poly(ADP-ribose) polymerase, regulatory domain"/>
    <property type="match status" value="1"/>
</dbReference>
<dbReference type="Pfam" id="PF02877">
    <property type="entry name" value="PARP_reg"/>
    <property type="match status" value="1"/>
</dbReference>
<dbReference type="PROSITE" id="PS52007">
    <property type="entry name" value="PADR1"/>
    <property type="match status" value="1"/>
</dbReference>
<keyword evidence="4" id="KW-0479">Metal-binding</keyword>
<evidence type="ECO:0000256" key="8">
    <source>
        <dbReference type="ARBA" id="ARBA00023027"/>
    </source>
</evidence>
<dbReference type="SUPFAM" id="SSF57716">
    <property type="entry name" value="Glucocorticoid receptor-like (DNA-binding domain)"/>
    <property type="match status" value="2"/>
</dbReference>
<dbReference type="SMART" id="SM01335">
    <property type="entry name" value="PADR1"/>
    <property type="match status" value="1"/>
</dbReference>
<dbReference type="Gene3D" id="3.30.1740.10">
    <property type="entry name" value="Zinc finger, PARP-type"/>
    <property type="match status" value="2"/>
</dbReference>
<accession>A0A7J6PFE9</accession>
<feature type="domain" description="BRCT" evidence="13">
    <location>
        <begin position="417"/>
        <end position="509"/>
    </location>
</feature>
<dbReference type="PROSITE" id="PS50172">
    <property type="entry name" value="BRCT"/>
    <property type="match status" value="1"/>
</dbReference>
<evidence type="ECO:0000256" key="9">
    <source>
        <dbReference type="ARBA" id="ARBA00023242"/>
    </source>
</evidence>
<feature type="domain" description="WGR" evidence="15">
    <location>
        <begin position="562"/>
        <end position="664"/>
    </location>
</feature>
<dbReference type="GO" id="GO:0008270">
    <property type="term" value="F:zinc ion binding"/>
    <property type="evidence" value="ECO:0007669"/>
    <property type="project" value="UniProtKB-KW"/>
</dbReference>
<evidence type="ECO:0000256" key="3">
    <source>
        <dbReference type="ARBA" id="ARBA00022679"/>
    </source>
</evidence>
<dbReference type="GO" id="GO:0006302">
    <property type="term" value="P:double-strand break repair"/>
    <property type="evidence" value="ECO:0007669"/>
    <property type="project" value="TreeGrafter"/>
</dbReference>
<dbReference type="PROSITE" id="PS50064">
    <property type="entry name" value="ZF_PARP_2"/>
    <property type="match status" value="2"/>
</dbReference>
<evidence type="ECO:0000259" key="15">
    <source>
        <dbReference type="PROSITE" id="PS51977"/>
    </source>
</evidence>
<evidence type="ECO:0000313" key="17">
    <source>
        <dbReference type="Proteomes" id="UP000541610"/>
    </source>
</evidence>
<dbReference type="GO" id="GO:0003950">
    <property type="term" value="F:NAD+ poly-ADP-ribosyltransferase activity"/>
    <property type="evidence" value="ECO:0007669"/>
    <property type="project" value="InterPro"/>
</dbReference>
<feature type="region of interest" description="Disordered" evidence="11">
    <location>
        <begin position="210"/>
        <end position="260"/>
    </location>
</feature>
<dbReference type="SUPFAM" id="SSF47587">
    <property type="entry name" value="Domain of poly(ADP-ribose) polymerase"/>
    <property type="match status" value="1"/>
</dbReference>
<keyword evidence="7" id="KW-0862">Zinc</keyword>
<dbReference type="GO" id="GO:0005730">
    <property type="term" value="C:nucleolus"/>
    <property type="evidence" value="ECO:0007669"/>
    <property type="project" value="TreeGrafter"/>
</dbReference>
<dbReference type="GO" id="GO:0003677">
    <property type="term" value="F:DNA binding"/>
    <property type="evidence" value="ECO:0007669"/>
    <property type="project" value="InterPro"/>
</dbReference>
<proteinExistence type="inferred from homology"/>
<feature type="domain" description="PARP alpha-helical" evidence="14">
    <location>
        <begin position="700"/>
        <end position="824"/>
    </location>
</feature>
<feature type="region of interest" description="Disordered" evidence="11">
    <location>
        <begin position="102"/>
        <end position="124"/>
    </location>
</feature>
<keyword evidence="3" id="KW-0808">Transferase</keyword>
<dbReference type="PANTHER" id="PTHR10459:SF80">
    <property type="entry name" value="POLY [ADP-RIBOSE] POLYMERASE 1"/>
    <property type="match status" value="1"/>
</dbReference>
<dbReference type="PANTHER" id="PTHR10459">
    <property type="entry name" value="DNA LIGASE"/>
    <property type="match status" value="1"/>
</dbReference>
<dbReference type="CDD" id="cd08001">
    <property type="entry name" value="WGR_PARP1_like"/>
    <property type="match status" value="1"/>
</dbReference>
<dbReference type="SUPFAM" id="SSF142921">
    <property type="entry name" value="WGR domain-like"/>
    <property type="match status" value="1"/>
</dbReference>
<dbReference type="PROSITE" id="PS51977">
    <property type="entry name" value="WGR"/>
    <property type="match status" value="1"/>
</dbReference>
<evidence type="ECO:0000256" key="1">
    <source>
        <dbReference type="ARBA" id="ARBA00004123"/>
    </source>
</evidence>
<dbReference type="InterPro" id="IPR004102">
    <property type="entry name" value="Poly(ADP-ribose)pol_reg_dom"/>
</dbReference>
<evidence type="ECO:0000256" key="6">
    <source>
        <dbReference type="ARBA" id="ARBA00022771"/>
    </source>
</evidence>
<keyword evidence="6" id="KW-0863">Zinc-finger</keyword>
<keyword evidence="8" id="KW-0520">NAD</keyword>
<feature type="compositionally biased region" description="Polar residues" evidence="11">
    <location>
        <begin position="211"/>
        <end position="222"/>
    </location>
</feature>
<dbReference type="InterPro" id="IPR036957">
    <property type="entry name" value="Znf_PARP_sf"/>
</dbReference>
<reference evidence="16 17" key="1">
    <citation type="submission" date="2020-04" db="EMBL/GenBank/DDBJ databases">
        <title>Perkinsus olseni comparative genomics.</title>
        <authorList>
            <person name="Bogema D.R."/>
        </authorList>
    </citation>
    <scope>NUCLEOTIDE SEQUENCE [LARGE SCALE GENOMIC DNA]</scope>
    <source>
        <strain evidence="16">00978-12</strain>
    </source>
</reference>
<feature type="compositionally biased region" description="Basic and acidic residues" evidence="11">
    <location>
        <begin position="797"/>
        <end position="807"/>
    </location>
</feature>
<dbReference type="AlphaFoldDB" id="A0A7J6PFE9"/>
<evidence type="ECO:0000259" key="12">
    <source>
        <dbReference type="PROSITE" id="PS50064"/>
    </source>
</evidence>
<dbReference type="SUPFAM" id="SSF52113">
    <property type="entry name" value="BRCT domain"/>
    <property type="match status" value="1"/>
</dbReference>
<dbReference type="Pfam" id="PF08063">
    <property type="entry name" value="Zn_ribbon_PADR1"/>
    <property type="match status" value="1"/>
</dbReference>
<dbReference type="CDD" id="cd17747">
    <property type="entry name" value="BRCT_PARP1"/>
    <property type="match status" value="1"/>
</dbReference>
<comment type="caution">
    <text evidence="16">The sequence shown here is derived from an EMBL/GenBank/DDBJ whole genome shotgun (WGS) entry which is preliminary data.</text>
</comment>
<dbReference type="SMART" id="SM00292">
    <property type="entry name" value="BRCT"/>
    <property type="match status" value="1"/>
</dbReference>
<keyword evidence="2" id="KW-0328">Glycosyltransferase</keyword>
<evidence type="ECO:0000256" key="7">
    <source>
        <dbReference type="ARBA" id="ARBA00022833"/>
    </source>
</evidence>
<feature type="compositionally biased region" description="Low complexity" evidence="11">
    <location>
        <begin position="114"/>
        <end position="124"/>
    </location>
</feature>
<gene>
    <name evidence="16" type="primary">PME-1_1</name>
    <name evidence="16" type="ORF">FOZ60_006429</name>
</gene>
<dbReference type="InterPro" id="IPR008893">
    <property type="entry name" value="WGR_domain"/>
</dbReference>
<organism evidence="16 17">
    <name type="scientific">Perkinsus olseni</name>
    <name type="common">Perkinsus atlanticus</name>
    <dbReference type="NCBI Taxonomy" id="32597"/>
    <lineage>
        <taxon>Eukaryota</taxon>
        <taxon>Sar</taxon>
        <taxon>Alveolata</taxon>
        <taxon>Perkinsozoa</taxon>
        <taxon>Perkinsea</taxon>
        <taxon>Perkinsida</taxon>
        <taxon>Perkinsidae</taxon>
        <taxon>Perkinsus</taxon>
    </lineage>
</organism>
<dbReference type="InterPro" id="IPR036420">
    <property type="entry name" value="BRCT_dom_sf"/>
</dbReference>
<dbReference type="PROSITE" id="PS51060">
    <property type="entry name" value="PARP_ALPHA_HD"/>
    <property type="match status" value="1"/>
</dbReference>